<dbReference type="CDD" id="cd22966">
    <property type="entry name" value="DD_DYDC-like"/>
    <property type="match status" value="1"/>
</dbReference>
<proteinExistence type="inferred from homology"/>
<dbReference type="GO" id="GO:0048188">
    <property type="term" value="C:Set1C/COMPASS complex"/>
    <property type="evidence" value="ECO:0007669"/>
    <property type="project" value="InterPro"/>
</dbReference>
<organism evidence="3 4">
    <name type="scientific">Pipistrellus kuhlii</name>
    <name type="common">Kuhl's pipistrelle</name>
    <dbReference type="NCBI Taxonomy" id="59472"/>
    <lineage>
        <taxon>Eukaryota</taxon>
        <taxon>Metazoa</taxon>
        <taxon>Chordata</taxon>
        <taxon>Craniata</taxon>
        <taxon>Vertebrata</taxon>
        <taxon>Euteleostomi</taxon>
        <taxon>Mammalia</taxon>
        <taxon>Eutheria</taxon>
        <taxon>Laurasiatheria</taxon>
        <taxon>Chiroptera</taxon>
        <taxon>Yangochiroptera</taxon>
        <taxon>Vespertilionidae</taxon>
        <taxon>Pipistrellus</taxon>
    </lineage>
</organism>
<gene>
    <name evidence="3" type="ORF">mPipKuh1_004139</name>
</gene>
<dbReference type="Gene3D" id="1.20.890.10">
    <property type="entry name" value="cAMP-dependent protein kinase regulatory subunit, dimerization-anchoring domain"/>
    <property type="match status" value="1"/>
</dbReference>
<dbReference type="InterPro" id="IPR037856">
    <property type="entry name" value="Sdc1/DPY30"/>
</dbReference>
<comment type="similarity">
    <text evidence="1">Belongs to the dpy-30 family.</text>
</comment>
<sequence>MAEAGLERAHRMEVEYLKKCFGTLLAQGLAEVAKVRPSDPIEYLAHWLHHNKKIIEVQEEGRQEKIQLKEEYDNSLKETRMTEMLKQEEYQIQQEFEKCHQLLMSGAVSTKETMFMQESIKPLENEALKKDGLPGTSSVTPEMPQQIPSSDPPGQIPPEINY</sequence>
<protein>
    <submittedName>
        <fullName evidence="3">DPY30 domain containing 2</fullName>
    </submittedName>
</protein>
<dbReference type="OrthoDB" id="432281at2759"/>
<dbReference type="Pfam" id="PF05186">
    <property type="entry name" value="Dpy-30"/>
    <property type="match status" value="1"/>
</dbReference>
<dbReference type="AlphaFoldDB" id="A0A7J7VAP8"/>
<reference evidence="3 4" key="1">
    <citation type="journal article" date="2020" name="Nature">
        <title>Six reference-quality genomes reveal evolution of bat adaptations.</title>
        <authorList>
            <person name="Jebb D."/>
            <person name="Huang Z."/>
            <person name="Pippel M."/>
            <person name="Hughes G.M."/>
            <person name="Lavrichenko K."/>
            <person name="Devanna P."/>
            <person name="Winkler S."/>
            <person name="Jermiin L.S."/>
            <person name="Skirmuntt E.C."/>
            <person name="Katzourakis A."/>
            <person name="Burkitt-Gray L."/>
            <person name="Ray D.A."/>
            <person name="Sullivan K.A.M."/>
            <person name="Roscito J.G."/>
            <person name="Kirilenko B.M."/>
            <person name="Davalos L.M."/>
            <person name="Corthals A.P."/>
            <person name="Power M.L."/>
            <person name="Jones G."/>
            <person name="Ransome R.D."/>
            <person name="Dechmann D.K.N."/>
            <person name="Locatelli A.G."/>
            <person name="Puechmaille S.J."/>
            <person name="Fedrigo O."/>
            <person name="Jarvis E.D."/>
            <person name="Hiller M."/>
            <person name="Vernes S.C."/>
            <person name="Myers E.W."/>
            <person name="Teeling E.C."/>
        </authorList>
    </citation>
    <scope>NUCLEOTIDE SEQUENCE [LARGE SCALE GENOMIC DNA]</scope>
    <source>
        <strain evidence="3">MPipKuh1</strain>
        <tissue evidence="3">Flight muscle</tissue>
    </source>
</reference>
<evidence type="ECO:0000313" key="3">
    <source>
        <dbReference type="EMBL" id="KAF6322233.1"/>
    </source>
</evidence>
<dbReference type="EMBL" id="JACAGB010000015">
    <property type="protein sequence ID" value="KAF6322233.1"/>
    <property type="molecule type" value="Genomic_DNA"/>
</dbReference>
<dbReference type="InterPro" id="IPR007858">
    <property type="entry name" value="Dpy-30_motif"/>
</dbReference>
<evidence type="ECO:0000256" key="2">
    <source>
        <dbReference type="SAM" id="MobiDB-lite"/>
    </source>
</evidence>
<dbReference type="PANTHER" id="PTHR23356:SF3">
    <property type="entry name" value="DPY30 DOMAIN-CONTAINING PROTEIN 2"/>
    <property type="match status" value="1"/>
</dbReference>
<evidence type="ECO:0000313" key="4">
    <source>
        <dbReference type="Proteomes" id="UP000558488"/>
    </source>
</evidence>
<feature type="region of interest" description="Disordered" evidence="2">
    <location>
        <begin position="126"/>
        <end position="162"/>
    </location>
</feature>
<dbReference type="Proteomes" id="UP000558488">
    <property type="component" value="Unassembled WGS sequence"/>
</dbReference>
<comment type="caution">
    <text evidence="3">The sequence shown here is derived from an EMBL/GenBank/DDBJ whole genome shotgun (WGS) entry which is preliminary data.</text>
</comment>
<dbReference type="InterPro" id="IPR049630">
    <property type="entry name" value="DYDC-like_DD"/>
</dbReference>
<name>A0A7J7VAP8_PIPKU</name>
<dbReference type="PANTHER" id="PTHR23356">
    <property type="entry name" value="DPY30-RELATED"/>
    <property type="match status" value="1"/>
</dbReference>
<accession>A0A7J7VAP8</accession>
<keyword evidence="4" id="KW-1185">Reference proteome</keyword>
<evidence type="ECO:0000256" key="1">
    <source>
        <dbReference type="ARBA" id="ARBA00010849"/>
    </source>
</evidence>